<feature type="region of interest" description="Disordered" evidence="1">
    <location>
        <begin position="969"/>
        <end position="1001"/>
    </location>
</feature>
<dbReference type="eggNOG" id="ENOG502RCB9">
    <property type="taxonomic scope" value="Eukaryota"/>
</dbReference>
<protein>
    <recommendedName>
        <fullName evidence="2">C2 NT-type domain-containing protein</fullName>
    </recommendedName>
</protein>
<proteinExistence type="predicted"/>
<dbReference type="AlphaFoldDB" id="W9QPN5"/>
<gene>
    <name evidence="3" type="ORF">L484_003783</name>
</gene>
<dbReference type="OrthoDB" id="2019483at2759"/>
<dbReference type="PANTHER" id="PTHR33414">
    <property type="entry name" value="PROTEIN PLASTID MOVEMENT IMPAIRED 1-RELATED 1"/>
    <property type="match status" value="1"/>
</dbReference>
<dbReference type="InterPro" id="IPR039614">
    <property type="entry name" value="PMI1-like"/>
</dbReference>
<name>W9QPN5_9ROSA</name>
<evidence type="ECO:0000313" key="3">
    <source>
        <dbReference type="EMBL" id="EXB48300.1"/>
    </source>
</evidence>
<dbReference type="Proteomes" id="UP000030645">
    <property type="component" value="Unassembled WGS sequence"/>
</dbReference>
<feature type="compositionally biased region" description="Basic and acidic residues" evidence="1">
    <location>
        <begin position="988"/>
        <end position="1000"/>
    </location>
</feature>
<evidence type="ECO:0000256" key="1">
    <source>
        <dbReference type="SAM" id="MobiDB-lite"/>
    </source>
</evidence>
<organism evidence="3 4">
    <name type="scientific">Morus notabilis</name>
    <dbReference type="NCBI Taxonomy" id="981085"/>
    <lineage>
        <taxon>Eukaryota</taxon>
        <taxon>Viridiplantae</taxon>
        <taxon>Streptophyta</taxon>
        <taxon>Embryophyta</taxon>
        <taxon>Tracheophyta</taxon>
        <taxon>Spermatophyta</taxon>
        <taxon>Magnoliopsida</taxon>
        <taxon>eudicotyledons</taxon>
        <taxon>Gunneridae</taxon>
        <taxon>Pentapetalae</taxon>
        <taxon>rosids</taxon>
        <taxon>fabids</taxon>
        <taxon>Rosales</taxon>
        <taxon>Moraceae</taxon>
        <taxon>Moreae</taxon>
        <taxon>Morus</taxon>
    </lineage>
</organism>
<evidence type="ECO:0000313" key="4">
    <source>
        <dbReference type="Proteomes" id="UP000030645"/>
    </source>
</evidence>
<dbReference type="KEGG" id="mnt:21387307"/>
<dbReference type="STRING" id="981085.W9QPN5"/>
<dbReference type="InterPro" id="IPR048972">
    <property type="entry name" value="PMI1_PMIR1-2_C"/>
</dbReference>
<dbReference type="PROSITE" id="PS51840">
    <property type="entry name" value="C2_NT"/>
    <property type="match status" value="1"/>
</dbReference>
<dbReference type="PANTHER" id="PTHR33414:SF10">
    <property type="entry name" value="PROTEIN PLASTID MOVEMENT IMPAIRED 1-RELATED 2"/>
    <property type="match status" value="1"/>
</dbReference>
<dbReference type="InterPro" id="IPR019448">
    <property type="entry name" value="NT-C2"/>
</dbReference>
<dbReference type="Pfam" id="PF21745">
    <property type="entry name" value="PMI1_PMIR1-2_C"/>
    <property type="match status" value="1"/>
</dbReference>
<accession>W9QPN5</accession>
<evidence type="ECO:0000259" key="2">
    <source>
        <dbReference type="PROSITE" id="PS51840"/>
    </source>
</evidence>
<dbReference type="Pfam" id="PF10358">
    <property type="entry name" value="NT-C2"/>
    <property type="match status" value="1"/>
</dbReference>
<keyword evidence="4" id="KW-1185">Reference proteome</keyword>
<dbReference type="EMBL" id="KE343934">
    <property type="protein sequence ID" value="EXB48300.1"/>
    <property type="molecule type" value="Genomic_DNA"/>
</dbReference>
<feature type="domain" description="C2 NT-type" evidence="2">
    <location>
        <begin position="90"/>
        <end position="238"/>
    </location>
</feature>
<sequence length="1110" mass="124707">MLRKLESRNSNRTIGDSNNGQLLRDIEEISKALYLNKTSSSNDVRSKSVGRVRLSESKSSLNPGLLREDSLYKDKKTSSIWNWKKPLKALTHIGNKKFHCCFYLHVHSIEGLPPNFENLSLRVHWKRKNEVVQTSLSRVSQGAAEFDETLMHQCSVYGSCGGGNHPVKYESKLFLLYASLMEAPGLDIGKQWVDLTSFLPRTLEDLEGEKSRGKWTTSFNLSGKAKGANLNVSFGFWVMRDKLDNLSGNSNFPKLLNTVHTRPTMDNSASSSPSDYSRMLRRVGTIQGTVNYGSEFLCEYFDVDVCREVLLRTGLELSKSIDCLYQKLDEGSLCISAEADYQQLEQDKPKLDLDFVPAEEMEGYDWDITEFSVTEVGTEIAEHENLEANQIAGHTFDGPAIETINVDEILNDCDLNFDKETISISKDDNYTNCRDEAVVDDRKDERNSNYTRELSTKELKSAGNSRLISEAADLDRPIDSREFIEQQNHTEVRANYKANRSFKKSLSLDDVAESVASDFLNTLEVDHGSFVTSSDGDPESPRELLLRQFEEEALASGSFIFDFDAKHEELEFGYKTVTGFKCRDHSGDSELSLIVEDDEEENKRVSELLKRRKAKLLEGLETEALMREWGLNEKDFQNSPRTYSGGFGSPIELPPQERYQLPPLEEGFGPCVQLNNGGFLWSMSPSLSRNAKNEGSLIIQVSNPAVLPAKMGYDVMEILQNLALVRAEKLYLQLNELIPLEDITGKTIKQVACGAASSSTKPQRKVLLQHDSNGERKEVHGFQPGWDYKDYRTGFISDEIPLEFASLEDLTPLVVNKIEAFFLEGLKIQSRMSNEEPPSCIYSQFIEKTSASGDKSNLIGLSITLDDWLRLDAGNFGDEEHNIEHIEKVLDAHHAKCTDLARGKLKQDVCFCEAARRKCGLLGNNLTIAHLVQLRNPLRNHEPVGVPMLLLIQVERVFDRLMQKGNHSVVSKCSEDEEKDQPPVEEVSSGKKEEAVKQDEESPQFQIIGVHLSGVNTVPPNKLVWGTTTQQQSGSRWLLSSGLGRYIGYTSKSKAIVKSSPLGILKVQPGDILWSISSNVHELGSNWTDLVAPHTRNPDVIVRSEDIRRI</sequence>
<reference evidence="4" key="1">
    <citation type="submission" date="2013-01" db="EMBL/GenBank/DDBJ databases">
        <title>Draft Genome Sequence of a Mulberry Tree, Morus notabilis C.K. Schneid.</title>
        <authorList>
            <person name="He N."/>
            <person name="Zhao S."/>
        </authorList>
    </citation>
    <scope>NUCLEOTIDE SEQUENCE</scope>
</reference>